<dbReference type="InParanoid" id="G0EF52"/>
<dbReference type="Gene3D" id="3.90.180.10">
    <property type="entry name" value="Medium-chain alcohol dehydrogenases, catalytic domain"/>
    <property type="match status" value="1"/>
</dbReference>
<dbReference type="GO" id="GO:0046872">
    <property type="term" value="F:metal ion binding"/>
    <property type="evidence" value="ECO:0007669"/>
    <property type="project" value="UniProtKB-KW"/>
</dbReference>
<evidence type="ECO:0000259" key="7">
    <source>
        <dbReference type="Pfam" id="PF08240"/>
    </source>
</evidence>
<evidence type="ECO:0000256" key="1">
    <source>
        <dbReference type="ARBA" id="ARBA00001947"/>
    </source>
</evidence>
<keyword evidence="9" id="KW-1185">Reference proteome</keyword>
<dbReference type="GeneID" id="11139558"/>
<name>G0EF52_PYRF1</name>
<dbReference type="PANTHER" id="PTHR43350:SF2">
    <property type="entry name" value="GROES-LIKE ZINC-BINDING ALCOHOL DEHYDROGENASE FAMILY PROTEIN"/>
    <property type="match status" value="1"/>
</dbReference>
<reference evidence="8 9" key="1">
    <citation type="journal article" date="2011" name="Stand. Genomic Sci.">
        <title>Complete genome sequence of the hyperthermophilic chemolithoautotroph Pyrolobus fumarii type strain (1A).</title>
        <authorList>
            <person name="Anderson I."/>
            <person name="Goker M."/>
            <person name="Nolan M."/>
            <person name="Lucas S."/>
            <person name="Hammon N."/>
            <person name="Deshpande S."/>
            <person name="Cheng J.F."/>
            <person name="Tapia R."/>
            <person name="Han C."/>
            <person name="Goodwin L."/>
            <person name="Pitluck S."/>
            <person name="Huntemann M."/>
            <person name="Liolios K."/>
            <person name="Ivanova N."/>
            <person name="Pagani I."/>
            <person name="Mavromatis K."/>
            <person name="Ovchinikova G."/>
            <person name="Pati A."/>
            <person name="Chen A."/>
            <person name="Palaniappan K."/>
            <person name="Land M."/>
            <person name="Hauser L."/>
            <person name="Brambilla E.M."/>
            <person name="Huber H."/>
            <person name="Yasawong M."/>
            <person name="Rohde M."/>
            <person name="Spring S."/>
            <person name="Abt B."/>
            <person name="Sikorski J."/>
            <person name="Wirth R."/>
            <person name="Detter J.C."/>
            <person name="Woyke T."/>
            <person name="Bristow J."/>
            <person name="Eisen J.A."/>
            <person name="Markowitz V."/>
            <person name="Hugenholtz P."/>
            <person name="Kyrpides N.C."/>
            <person name="Klenk H.P."/>
            <person name="Lapidus A."/>
        </authorList>
    </citation>
    <scope>NUCLEOTIDE SEQUENCE [LARGE SCALE GENOMIC DNA]</scope>
    <source>
        <strain evidence="9">DSM 11204 / 1A</strain>
    </source>
</reference>
<evidence type="ECO:0000256" key="2">
    <source>
        <dbReference type="ARBA" id="ARBA00008072"/>
    </source>
</evidence>
<keyword evidence="4" id="KW-0862">Zinc</keyword>
<comment type="similarity">
    <text evidence="2">Belongs to the zinc-containing alcohol dehydrogenase family.</text>
</comment>
<keyword evidence="5" id="KW-0560">Oxidoreductase</keyword>
<organism evidence="8 9">
    <name type="scientific">Pyrolobus fumarii (strain DSM 11204 / 1A)</name>
    <dbReference type="NCBI Taxonomy" id="694429"/>
    <lineage>
        <taxon>Archaea</taxon>
        <taxon>Thermoproteota</taxon>
        <taxon>Thermoprotei</taxon>
        <taxon>Desulfurococcales</taxon>
        <taxon>Pyrodictiaceae</taxon>
        <taxon>Pyrolobus</taxon>
    </lineage>
</organism>
<evidence type="ECO:0000313" key="8">
    <source>
        <dbReference type="EMBL" id="AEM38949.1"/>
    </source>
</evidence>
<dbReference type="RefSeq" id="WP_014026626.1">
    <property type="nucleotide sequence ID" value="NC_015931.1"/>
</dbReference>
<dbReference type="SUPFAM" id="SSF51735">
    <property type="entry name" value="NAD(P)-binding Rossmann-fold domains"/>
    <property type="match status" value="1"/>
</dbReference>
<dbReference type="InterPro" id="IPR013149">
    <property type="entry name" value="ADH-like_C"/>
</dbReference>
<sequence>MLAARLYGPRDLRVEDVPEPKPPRGWVLVRTVAVGICGTDKAFYTGTYQLFRKPLIPGHEAVGIVEEGPREIQGELVVTEINLVEDWSAECARAGLYTHCPGSIRKVLGITMDGAMAEYFISKPEALHPIGDLDPIKAVYVEPLAAVLRAFTLHPLRPGENVAVIGTGPIALISAQVARLQGGKVTVYARRDSVKKRVFEKLGFHVETVDEIDLDKIAWEGLGYSAVIEATGSPRGLEIAVAIAAPRARIYMKSTHGSLVSFNQTLAVVKELELLGSRCGTFSEFREAIRLLKEGYIHVEISSVYALRYAREAFDKSLERDQFKVVVRAS</sequence>
<proteinExistence type="inferred from homology"/>
<dbReference type="PANTHER" id="PTHR43350">
    <property type="entry name" value="NAD-DEPENDENT ALCOHOL DEHYDROGENASE"/>
    <property type="match status" value="1"/>
</dbReference>
<protein>
    <submittedName>
        <fullName evidence="8">Alcohol dehydrogenase GroES domain protein</fullName>
    </submittedName>
</protein>
<evidence type="ECO:0000256" key="4">
    <source>
        <dbReference type="ARBA" id="ARBA00022833"/>
    </source>
</evidence>
<dbReference type="SUPFAM" id="SSF50129">
    <property type="entry name" value="GroES-like"/>
    <property type="match status" value="1"/>
</dbReference>
<dbReference type="Pfam" id="PF00107">
    <property type="entry name" value="ADH_zinc_N"/>
    <property type="match status" value="1"/>
</dbReference>
<dbReference type="eggNOG" id="arCOG01459">
    <property type="taxonomic scope" value="Archaea"/>
</dbReference>
<feature type="domain" description="Alcohol dehydrogenase-like C-terminal" evidence="6">
    <location>
        <begin position="169"/>
        <end position="293"/>
    </location>
</feature>
<dbReference type="Gene3D" id="3.40.50.720">
    <property type="entry name" value="NAD(P)-binding Rossmann-like Domain"/>
    <property type="match status" value="1"/>
</dbReference>
<evidence type="ECO:0000256" key="5">
    <source>
        <dbReference type="ARBA" id="ARBA00023002"/>
    </source>
</evidence>
<dbReference type="HOGENOM" id="CLU_026673_11_0_2"/>
<dbReference type="GO" id="GO:0016491">
    <property type="term" value="F:oxidoreductase activity"/>
    <property type="evidence" value="ECO:0007669"/>
    <property type="project" value="UniProtKB-KW"/>
</dbReference>
<dbReference type="InterPro" id="IPR011032">
    <property type="entry name" value="GroES-like_sf"/>
</dbReference>
<evidence type="ECO:0000256" key="3">
    <source>
        <dbReference type="ARBA" id="ARBA00022723"/>
    </source>
</evidence>
<evidence type="ECO:0000259" key="6">
    <source>
        <dbReference type="Pfam" id="PF00107"/>
    </source>
</evidence>
<dbReference type="AlphaFoldDB" id="G0EF52"/>
<dbReference type="EMBL" id="CP002838">
    <property type="protein sequence ID" value="AEM38949.1"/>
    <property type="molecule type" value="Genomic_DNA"/>
</dbReference>
<feature type="domain" description="Alcohol dehydrogenase-like N-terminal" evidence="7">
    <location>
        <begin position="24"/>
        <end position="131"/>
    </location>
</feature>
<dbReference type="Pfam" id="PF08240">
    <property type="entry name" value="ADH_N"/>
    <property type="match status" value="1"/>
</dbReference>
<comment type="cofactor">
    <cofactor evidence="1">
        <name>Zn(2+)</name>
        <dbReference type="ChEBI" id="CHEBI:29105"/>
    </cofactor>
</comment>
<gene>
    <name evidence="8" type="ordered locus">Pyrfu_1081</name>
</gene>
<dbReference type="OrthoDB" id="73567at2157"/>
<evidence type="ECO:0000313" key="9">
    <source>
        <dbReference type="Proteomes" id="UP000001037"/>
    </source>
</evidence>
<accession>G0EF52</accession>
<dbReference type="STRING" id="694429.Pyrfu_1081"/>
<dbReference type="Proteomes" id="UP000001037">
    <property type="component" value="Chromosome"/>
</dbReference>
<dbReference type="InterPro" id="IPR013154">
    <property type="entry name" value="ADH-like_N"/>
</dbReference>
<dbReference type="InterPro" id="IPR036291">
    <property type="entry name" value="NAD(P)-bd_dom_sf"/>
</dbReference>
<keyword evidence="3" id="KW-0479">Metal-binding</keyword>
<dbReference type="KEGG" id="pfm:Pyrfu_1081"/>